<dbReference type="InterPro" id="IPR036291">
    <property type="entry name" value="NAD(P)-bd_dom_sf"/>
</dbReference>
<keyword evidence="8" id="KW-1185">Reference proteome</keyword>
<dbReference type="PANTHER" id="PTHR43026">
    <property type="entry name" value="2-HYDROXYACID DEHYDROGENASE HOMOLOG 1-RELATED"/>
    <property type="match status" value="1"/>
</dbReference>
<dbReference type="EMBL" id="JAWDIO010000002">
    <property type="protein sequence ID" value="MDU0354101.1"/>
    <property type="molecule type" value="Genomic_DNA"/>
</dbReference>
<dbReference type="PROSITE" id="PS00670">
    <property type="entry name" value="D_2_HYDROXYACID_DH_2"/>
    <property type="match status" value="1"/>
</dbReference>
<dbReference type="PROSITE" id="PS00671">
    <property type="entry name" value="D_2_HYDROXYACID_DH_3"/>
    <property type="match status" value="1"/>
</dbReference>
<dbReference type="PANTHER" id="PTHR43026:SF1">
    <property type="entry name" value="2-HYDROXYACID DEHYDROGENASE HOMOLOG 1-RELATED"/>
    <property type="match status" value="1"/>
</dbReference>
<organism evidence="7 8">
    <name type="scientific">Paraglaciecola aquimarina</name>
    <dbReference type="NCBI Taxonomy" id="1235557"/>
    <lineage>
        <taxon>Bacteria</taxon>
        <taxon>Pseudomonadati</taxon>
        <taxon>Pseudomonadota</taxon>
        <taxon>Gammaproteobacteria</taxon>
        <taxon>Alteromonadales</taxon>
        <taxon>Alteromonadaceae</taxon>
        <taxon>Paraglaciecola</taxon>
    </lineage>
</organism>
<comment type="caution">
    <text evidence="7">The sequence shown here is derived from an EMBL/GenBank/DDBJ whole genome shotgun (WGS) entry which is preliminary data.</text>
</comment>
<dbReference type="InterPro" id="IPR006139">
    <property type="entry name" value="D-isomer_2_OHA_DH_cat_dom"/>
</dbReference>
<dbReference type="GO" id="GO:0008720">
    <property type="term" value="F:D-lactate dehydrogenase (NAD+) activity"/>
    <property type="evidence" value="ECO:0007669"/>
    <property type="project" value="UniProtKB-EC"/>
</dbReference>
<accession>A0ABU3SVT1</accession>
<evidence type="ECO:0000259" key="5">
    <source>
        <dbReference type="Pfam" id="PF00389"/>
    </source>
</evidence>
<reference evidence="7 8" key="1">
    <citation type="submission" date="2023-10" db="EMBL/GenBank/DDBJ databases">
        <title>Glaciecola aquimarina strain GGW-M5 nov., isolated from a coastal seawater.</title>
        <authorList>
            <person name="Bayburt H."/>
            <person name="Kim J.M."/>
            <person name="Choi B.J."/>
            <person name="Jeon C.O."/>
        </authorList>
    </citation>
    <scope>NUCLEOTIDE SEQUENCE [LARGE SCALE GENOMIC DNA]</scope>
    <source>
        <strain evidence="7 8">KCTC 32108</strain>
    </source>
</reference>
<protein>
    <submittedName>
        <fullName evidence="7">2-hydroxyacid dehydrogenase</fullName>
        <ecNumber evidence="7">1.1.1.28</ecNumber>
    </submittedName>
</protein>
<evidence type="ECO:0000313" key="7">
    <source>
        <dbReference type="EMBL" id="MDU0354101.1"/>
    </source>
</evidence>
<gene>
    <name evidence="7" type="ORF">RS130_09280</name>
</gene>
<dbReference type="RefSeq" id="WP_316025724.1">
    <property type="nucleotide sequence ID" value="NZ_JAWDIO010000002.1"/>
</dbReference>
<proteinExistence type="inferred from homology"/>
<keyword evidence="3" id="KW-0520">NAD</keyword>
<dbReference type="InterPro" id="IPR006140">
    <property type="entry name" value="D-isomer_DH_NAD-bd"/>
</dbReference>
<keyword evidence="2 4" id="KW-0560">Oxidoreductase</keyword>
<dbReference type="PROSITE" id="PS00065">
    <property type="entry name" value="D_2_HYDROXYACID_DH_1"/>
    <property type="match status" value="1"/>
</dbReference>
<dbReference type="EC" id="1.1.1.28" evidence="7"/>
<evidence type="ECO:0000256" key="1">
    <source>
        <dbReference type="ARBA" id="ARBA00005854"/>
    </source>
</evidence>
<dbReference type="Proteomes" id="UP001247805">
    <property type="component" value="Unassembled WGS sequence"/>
</dbReference>
<dbReference type="SUPFAM" id="SSF52283">
    <property type="entry name" value="Formate/glycerate dehydrogenase catalytic domain-like"/>
    <property type="match status" value="1"/>
</dbReference>
<evidence type="ECO:0000313" key="8">
    <source>
        <dbReference type="Proteomes" id="UP001247805"/>
    </source>
</evidence>
<feature type="domain" description="D-isomer specific 2-hydroxyacid dehydrogenase NAD-binding" evidence="6">
    <location>
        <begin position="117"/>
        <end position="303"/>
    </location>
</feature>
<name>A0ABU3SVT1_9ALTE</name>
<evidence type="ECO:0000256" key="2">
    <source>
        <dbReference type="ARBA" id="ARBA00023002"/>
    </source>
</evidence>
<dbReference type="CDD" id="cd12183">
    <property type="entry name" value="LDH_like_2"/>
    <property type="match status" value="1"/>
</dbReference>
<comment type="similarity">
    <text evidence="1 4">Belongs to the D-isomer specific 2-hydroxyacid dehydrogenase family.</text>
</comment>
<sequence length="335" mass="37055">MNQTAPHCQVAFFSSKRYDKQVFSQFTEDASLELLHIEARLDENTVPLATGSKTICVFVNDELNTQVVIQLAELGVKHIALRCAGYNNVDIATCHQLGISVSHVPVYSPHAIAEHAMALILTLNRRTHKAYNRVKEGNFDLQGLLGFTLHNKTIGVIGTGHIGRAFVNIANGFGCRVLAYDPKPNPALEAVVEYTDLAHLLGESDIISLHCPLTKDNHHLINQQNIALMKNGVMLINTSRGALIDTGALVKGLKSQKIGYVGLDVYEMESELFFRDRSCEVIQDDLFQRLSTFHNVLITGHQGFFSQEALNEIAQTTVDNIKGFLANQINAECFL</sequence>
<evidence type="ECO:0000256" key="4">
    <source>
        <dbReference type="RuleBase" id="RU003719"/>
    </source>
</evidence>
<dbReference type="Gene3D" id="3.40.50.720">
    <property type="entry name" value="NAD(P)-binding Rossmann-like Domain"/>
    <property type="match status" value="2"/>
</dbReference>
<dbReference type="InterPro" id="IPR058205">
    <property type="entry name" value="D-LDH-like"/>
</dbReference>
<evidence type="ECO:0000259" key="6">
    <source>
        <dbReference type="Pfam" id="PF02826"/>
    </source>
</evidence>
<evidence type="ECO:0000256" key="3">
    <source>
        <dbReference type="ARBA" id="ARBA00023027"/>
    </source>
</evidence>
<dbReference type="SUPFAM" id="SSF51735">
    <property type="entry name" value="NAD(P)-binding Rossmann-fold domains"/>
    <property type="match status" value="1"/>
</dbReference>
<dbReference type="InterPro" id="IPR029753">
    <property type="entry name" value="D-isomer_DH_CS"/>
</dbReference>
<dbReference type="Pfam" id="PF00389">
    <property type="entry name" value="2-Hacid_dh"/>
    <property type="match status" value="1"/>
</dbReference>
<dbReference type="InterPro" id="IPR029752">
    <property type="entry name" value="D-isomer_DH_CS1"/>
</dbReference>
<feature type="domain" description="D-isomer specific 2-hydroxyacid dehydrogenase catalytic" evidence="5">
    <location>
        <begin position="11"/>
        <end position="332"/>
    </location>
</feature>
<dbReference type="Pfam" id="PF02826">
    <property type="entry name" value="2-Hacid_dh_C"/>
    <property type="match status" value="1"/>
</dbReference>